<protein>
    <submittedName>
        <fullName evidence="1">Uncharacterized protein</fullName>
    </submittedName>
</protein>
<proteinExistence type="predicted"/>
<reference evidence="2" key="1">
    <citation type="journal article" date="2019" name="Int. J. Syst. Evol. Microbiol.">
        <title>The Global Catalogue of Microorganisms (GCM) 10K type strain sequencing project: providing services to taxonomists for standard genome sequencing and annotation.</title>
        <authorList>
            <consortium name="The Broad Institute Genomics Platform"/>
            <consortium name="The Broad Institute Genome Sequencing Center for Infectious Disease"/>
            <person name="Wu L."/>
            <person name="Ma J."/>
        </authorList>
    </citation>
    <scope>NUCLEOTIDE SEQUENCE [LARGE SCALE GENOMIC DNA]</scope>
    <source>
        <strain evidence="2">CCM 7427</strain>
    </source>
</reference>
<accession>A0ABW5QQ13</accession>
<comment type="caution">
    <text evidence="1">The sequence shown here is derived from an EMBL/GenBank/DDBJ whole genome shotgun (WGS) entry which is preliminary data.</text>
</comment>
<dbReference type="EMBL" id="JBHUNP010000001">
    <property type="protein sequence ID" value="MFD2649795.1"/>
    <property type="molecule type" value="Genomic_DNA"/>
</dbReference>
<keyword evidence="2" id="KW-1185">Reference proteome</keyword>
<dbReference type="RefSeq" id="WP_386835435.1">
    <property type="nucleotide sequence ID" value="NZ_JBHUNP010000001.1"/>
</dbReference>
<organism evidence="1 2">
    <name type="scientific">Devosia albogilva</name>
    <dbReference type="NCBI Taxonomy" id="429726"/>
    <lineage>
        <taxon>Bacteria</taxon>
        <taxon>Pseudomonadati</taxon>
        <taxon>Pseudomonadota</taxon>
        <taxon>Alphaproteobacteria</taxon>
        <taxon>Hyphomicrobiales</taxon>
        <taxon>Devosiaceae</taxon>
        <taxon>Devosia</taxon>
    </lineage>
</organism>
<sequence length="71" mass="8180">MATVVRLTEAQITHLFDEMQAIEGELKALHDELAELDLPSDTLRRFRRIHDRYSEAANFLQRQRELGADGA</sequence>
<dbReference type="Proteomes" id="UP001597521">
    <property type="component" value="Unassembled WGS sequence"/>
</dbReference>
<evidence type="ECO:0000313" key="2">
    <source>
        <dbReference type="Proteomes" id="UP001597521"/>
    </source>
</evidence>
<evidence type="ECO:0000313" key="1">
    <source>
        <dbReference type="EMBL" id="MFD2649795.1"/>
    </source>
</evidence>
<gene>
    <name evidence="1" type="ORF">ACFSX5_18565</name>
</gene>
<name>A0ABW5QQ13_9HYPH</name>